<evidence type="ECO:0000256" key="1">
    <source>
        <dbReference type="SAM" id="MobiDB-lite"/>
    </source>
</evidence>
<organism evidence="2 3">
    <name type="scientific">Kitasatospora paracochleata</name>
    <dbReference type="NCBI Taxonomy" id="58354"/>
    <lineage>
        <taxon>Bacteria</taxon>
        <taxon>Bacillati</taxon>
        <taxon>Actinomycetota</taxon>
        <taxon>Actinomycetes</taxon>
        <taxon>Kitasatosporales</taxon>
        <taxon>Streptomycetaceae</taxon>
        <taxon>Kitasatospora</taxon>
    </lineage>
</organism>
<sequence>MTHQPWDPQPGPEPYGPPPHQPPPPPYQAQHPYPAPQPYQPQPPYPPQGWQPHPQQPPYPQGPPQPWQGAQQFLRDIFAGGPGPAAPPGAPPAFMTANNPIIGPRPLSRLDNLIRRPTGAAATVILYVAPSGELIPNGSARDQRNNEPVWRVYRSYYEVDMGRHPMQVHHSVPSEGDALHFTAVVDLTWQVVDPIQVVRQRLSDVRAAVEPLLLSRLRAVTRRFDIESSADAEEAVNKDLAAAPIGGELGLQTTALVRLSLDQQSTAYLARLREQRRALTTTVGDHELDRLKQIHRQQLTAAAASFYAGYLETGDVARLALQLAEHPGEAAAVIGAMNERERSEAALRADVLRQMIERGHIQPHEFETPLDGALEHLQQIMRLAPGHTAALPSHIPPMPSAPPPPPGHPPTTPPHGYRP</sequence>
<comment type="caution">
    <text evidence="2">The sequence shown here is derived from an EMBL/GenBank/DDBJ whole genome shotgun (WGS) entry which is preliminary data.</text>
</comment>
<evidence type="ECO:0000313" key="2">
    <source>
        <dbReference type="EMBL" id="MCP2313330.1"/>
    </source>
</evidence>
<keyword evidence="3" id="KW-1185">Reference proteome</keyword>
<gene>
    <name evidence="2" type="ORF">FHR36_006511</name>
</gene>
<protein>
    <recommendedName>
        <fullName evidence="4">SPFH domain/Band 7 family protein</fullName>
    </recommendedName>
</protein>
<accession>A0ABT1J7C4</accession>
<feature type="region of interest" description="Disordered" evidence="1">
    <location>
        <begin position="389"/>
        <end position="419"/>
    </location>
</feature>
<dbReference type="RefSeq" id="WP_253803079.1">
    <property type="nucleotide sequence ID" value="NZ_BAAAUB010000039.1"/>
</dbReference>
<proteinExistence type="predicted"/>
<dbReference type="EMBL" id="JAMZDX010000006">
    <property type="protein sequence ID" value="MCP2313330.1"/>
    <property type="molecule type" value="Genomic_DNA"/>
</dbReference>
<name>A0ABT1J7C4_9ACTN</name>
<evidence type="ECO:0000313" key="3">
    <source>
        <dbReference type="Proteomes" id="UP001206483"/>
    </source>
</evidence>
<reference evidence="2 3" key="1">
    <citation type="submission" date="2022-06" db="EMBL/GenBank/DDBJ databases">
        <title>Sequencing the genomes of 1000 actinobacteria strains.</title>
        <authorList>
            <person name="Klenk H.-P."/>
        </authorList>
    </citation>
    <scope>NUCLEOTIDE SEQUENCE [LARGE SCALE GENOMIC DNA]</scope>
    <source>
        <strain evidence="2 3">DSM 41656</strain>
    </source>
</reference>
<feature type="compositionally biased region" description="Pro residues" evidence="1">
    <location>
        <begin position="394"/>
        <end position="413"/>
    </location>
</feature>
<feature type="region of interest" description="Disordered" evidence="1">
    <location>
        <begin position="1"/>
        <end position="68"/>
    </location>
</feature>
<dbReference type="Proteomes" id="UP001206483">
    <property type="component" value="Unassembled WGS sequence"/>
</dbReference>
<evidence type="ECO:0008006" key="4">
    <source>
        <dbReference type="Google" id="ProtNLM"/>
    </source>
</evidence>
<feature type="compositionally biased region" description="Pro residues" evidence="1">
    <location>
        <begin position="7"/>
        <end position="66"/>
    </location>
</feature>